<feature type="region of interest" description="Disordered" evidence="1">
    <location>
        <begin position="403"/>
        <end position="426"/>
    </location>
</feature>
<dbReference type="AlphaFoldDB" id="A0AAV4M2I7"/>
<protein>
    <submittedName>
        <fullName evidence="2">Secreted antigen 1</fullName>
    </submittedName>
</protein>
<sequence>MTSGSESGSCEGRQIEEPKTLKDALDFLAALGNNAALVTEVAKKLREKVTLYFNEDKLTDWAYDIKDCLTEVLGAVALVRNKIVKKDYRGNYGNYGLLENVTQCVGPCVDILLNVIPVLHVTFYYLYFRTDTTMYGRGGGLWFSYRCNDENENLYRWLNGQHANSPGYSSSSKAALLPGGYRGSELSLHRGKQIGEELADLLDSDAASGYLQYFSFTLCFNTSFSHASTAAALSVLRAFCEAVTNSTFHDSTTNHPSLKNICTQLLPNLQPLTANPTDQDASIFSLFKVEEKYEDKLKSDAYAIYVEWLKGTIPKVISTLTKMKNECSRWDPFGTPFMTGPFAYGFTFGNAWNPGERGVYESLKKLPGEITAVIGDCKSPTDGSLFALWKCLDPQNYNCPFPPSTSELQPMPKSGQAAGAAPAKDKKIEITGQTKQIQQPPLPSGEAGPAAGPTAVQAAYVASTSSGADPGAGVGASSQPTEAPTSASNSGDHGSRSQAGGPSGANSTATCSTRESFPDHTQYGSSEGSTGSAQSTHNANTDVTNSQSTITIGDATGGAAVLGGGCAALYFLNVGGIKTLITGVP</sequence>
<comment type="caution">
    <text evidence="2">The sequence shown here is derived from an EMBL/GenBank/DDBJ whole genome shotgun (WGS) entry which is preliminary data.</text>
</comment>
<dbReference type="Proteomes" id="UP001497744">
    <property type="component" value="Unassembled WGS sequence"/>
</dbReference>
<proteinExistence type="predicted"/>
<reference evidence="2 3" key="1">
    <citation type="submission" date="2021-06" db="EMBL/GenBank/DDBJ databases">
        <title>Genome sequence of Babesia caballi.</title>
        <authorList>
            <person name="Yamagishi J."/>
            <person name="Kidaka T."/>
            <person name="Ochi A."/>
        </authorList>
    </citation>
    <scope>NUCLEOTIDE SEQUENCE [LARGE SCALE GENOMIC DNA]</scope>
    <source>
        <strain evidence="2">USDA-D6B2</strain>
    </source>
</reference>
<evidence type="ECO:0000313" key="2">
    <source>
        <dbReference type="EMBL" id="GIX66244.1"/>
    </source>
</evidence>
<feature type="compositionally biased region" description="Polar residues" evidence="1">
    <location>
        <begin position="522"/>
        <end position="544"/>
    </location>
</feature>
<dbReference type="GeneID" id="94197725"/>
<dbReference type="EMBL" id="BPLF01000006">
    <property type="protein sequence ID" value="GIX66244.1"/>
    <property type="molecule type" value="Genomic_DNA"/>
</dbReference>
<accession>A0AAV4M2I7</accession>
<organism evidence="2 3">
    <name type="scientific">Babesia caballi</name>
    <dbReference type="NCBI Taxonomy" id="5871"/>
    <lineage>
        <taxon>Eukaryota</taxon>
        <taxon>Sar</taxon>
        <taxon>Alveolata</taxon>
        <taxon>Apicomplexa</taxon>
        <taxon>Aconoidasida</taxon>
        <taxon>Piroplasmida</taxon>
        <taxon>Babesiidae</taxon>
        <taxon>Babesia</taxon>
    </lineage>
</organism>
<name>A0AAV4M2I7_BABCB</name>
<feature type="region of interest" description="Disordered" evidence="1">
    <location>
        <begin position="465"/>
        <end position="544"/>
    </location>
</feature>
<gene>
    <name evidence="2" type="ORF">BcabD6B2_56800</name>
</gene>
<feature type="compositionally biased region" description="Polar residues" evidence="1">
    <location>
        <begin position="476"/>
        <end position="515"/>
    </location>
</feature>
<evidence type="ECO:0000256" key="1">
    <source>
        <dbReference type="SAM" id="MobiDB-lite"/>
    </source>
</evidence>
<dbReference type="RefSeq" id="XP_067718313.1">
    <property type="nucleotide sequence ID" value="XM_067862212.1"/>
</dbReference>
<feature type="region of interest" description="Disordered" evidence="1">
    <location>
        <begin position="434"/>
        <end position="453"/>
    </location>
</feature>
<keyword evidence="3" id="KW-1185">Reference proteome</keyword>
<evidence type="ECO:0000313" key="3">
    <source>
        <dbReference type="Proteomes" id="UP001497744"/>
    </source>
</evidence>